<dbReference type="HOGENOM" id="CLU_2115599_0_0_2"/>
<evidence type="ECO:0000313" key="2">
    <source>
        <dbReference type="Proteomes" id="UP000015543"/>
    </source>
</evidence>
<name>S5ZUH2_9CREN</name>
<dbReference type="PATRIC" id="fig|1365176.7.peg.223"/>
<dbReference type="KEGG" id="thb:N186_01110"/>
<dbReference type="AlphaFoldDB" id="S5ZUH2"/>
<keyword evidence="2" id="KW-1185">Reference proteome</keyword>
<accession>S5ZUH2</accession>
<dbReference type="Proteomes" id="UP000015543">
    <property type="component" value="Chromosome"/>
</dbReference>
<dbReference type="eggNOG" id="arCOG14987">
    <property type="taxonomic scope" value="Archaea"/>
</dbReference>
<sequence length="114" mass="12706">MIGMDGVEEKLRSALARVRGFRGIVAVEDGKTWIVGEVDREKLPLILDTFSFSTELLRKARNMGVRILIAEGSGSGIAYAKYGFGKQVFVLYRDMPLGAVYYEVKRLMEDLAKG</sequence>
<dbReference type="EMBL" id="CP006646">
    <property type="protein sequence ID" value="AGT34619.1"/>
    <property type="molecule type" value="Genomic_DNA"/>
</dbReference>
<evidence type="ECO:0008006" key="3">
    <source>
        <dbReference type="Google" id="ProtNLM"/>
    </source>
</evidence>
<reference evidence="1 2" key="1">
    <citation type="journal article" date="2013" name="Genome Announc.">
        <title>Complete Genomic Sequence of 'Thermofilum adornatus' Strain 1910bT, a Hyperthermophilic Anaerobic Organotrophic Crenarchaeon.</title>
        <authorList>
            <person name="Dominova I.N."/>
            <person name="Kublanov I.V."/>
            <person name="Podosokorskaya O.A."/>
            <person name="Derbikova K.S."/>
            <person name="Patrushev M.V."/>
            <person name="Toshchakov S.V."/>
        </authorList>
    </citation>
    <scope>NUCLEOTIDE SEQUENCE [LARGE SCALE GENOMIC DNA]</scope>
    <source>
        <strain evidence="2">1910b</strain>
    </source>
</reference>
<gene>
    <name evidence="1" type="ORF">N186_01110</name>
</gene>
<protein>
    <recommendedName>
        <fullName evidence="3">Roadblock/LAMTOR2 domain-containing protein</fullName>
    </recommendedName>
</protein>
<proteinExistence type="predicted"/>
<organism evidence="1 2">
    <name type="scientific">Thermofilum adornatum</name>
    <dbReference type="NCBI Taxonomy" id="1365176"/>
    <lineage>
        <taxon>Archaea</taxon>
        <taxon>Thermoproteota</taxon>
        <taxon>Thermoprotei</taxon>
        <taxon>Thermofilales</taxon>
        <taxon>Thermofilaceae</taxon>
        <taxon>Thermofilum</taxon>
    </lineage>
</organism>
<evidence type="ECO:0000313" key="1">
    <source>
        <dbReference type="EMBL" id="AGT34619.1"/>
    </source>
</evidence>